<sequence>MRGFPAALPTSRIPDSSSAPAISWGIAGPGWIAERFTESVQAHTHQRITAVGSRSAERAAAFARTYGIATSHGSYAELAADPEVDIVYVATPHPQHFEVAMTAIEAGKHVLVEKPMGITGEQVRLLAEAAAECGVFAAEALWTFFLPKFDVIDQLLEAGVLGEIVSVFAEYGEYFEPGHRIFDPALAGGPLLDLGTYPLAFVNRVLGVPDTVAAIGSPHPSGVNGQLSAVLGFGSGAQGTVNTNLYNFTPTEAVIVGTEATLRIDGLFNMPGGFTLRHSDGRELRYEEPAGAHFEGLHFEAAAVARAITAGLKQAPQRSLADSITTLDLADEIRARTGISFPDTITASRE</sequence>
<feature type="domain" description="GFO/IDH/MocA-like oxidoreductase" evidence="5">
    <location>
        <begin position="152"/>
        <end position="263"/>
    </location>
</feature>
<dbReference type="Gene3D" id="3.30.360.10">
    <property type="entry name" value="Dihydrodipicolinate Reductase, domain 2"/>
    <property type="match status" value="1"/>
</dbReference>
<dbReference type="AlphaFoldDB" id="A0A839QGJ4"/>
<keyword evidence="2" id="KW-0560">Oxidoreductase</keyword>
<reference evidence="6 7" key="1">
    <citation type="submission" date="2020-08" db="EMBL/GenBank/DDBJ databases">
        <title>Sequencing the genomes of 1000 actinobacteria strains.</title>
        <authorList>
            <person name="Klenk H.-P."/>
        </authorList>
    </citation>
    <scope>NUCLEOTIDE SEQUENCE [LARGE SCALE GENOMIC DNA]</scope>
    <source>
        <strain evidence="6 7">DSM 22826</strain>
    </source>
</reference>
<dbReference type="EMBL" id="JACHVS010000001">
    <property type="protein sequence ID" value="MBB2995458.1"/>
    <property type="molecule type" value="Genomic_DNA"/>
</dbReference>
<dbReference type="InterPro" id="IPR000683">
    <property type="entry name" value="Gfo/Idh/MocA-like_OxRdtase_N"/>
</dbReference>
<dbReference type="Proteomes" id="UP000523000">
    <property type="component" value="Unassembled WGS sequence"/>
</dbReference>
<dbReference type="Pfam" id="PF01408">
    <property type="entry name" value="GFO_IDH_MocA"/>
    <property type="match status" value="1"/>
</dbReference>
<evidence type="ECO:0000313" key="6">
    <source>
        <dbReference type="EMBL" id="MBB2995458.1"/>
    </source>
</evidence>
<gene>
    <name evidence="6" type="ORF">E9229_001649</name>
</gene>
<comment type="similarity">
    <text evidence="1">Belongs to the Gfo/Idh/MocA family.</text>
</comment>
<dbReference type="GO" id="GO:0000166">
    <property type="term" value="F:nucleotide binding"/>
    <property type="evidence" value="ECO:0007669"/>
    <property type="project" value="InterPro"/>
</dbReference>
<organism evidence="6 7">
    <name type="scientific">Paeniglutamicibacter cryotolerans</name>
    <dbReference type="NCBI Taxonomy" id="670079"/>
    <lineage>
        <taxon>Bacteria</taxon>
        <taxon>Bacillati</taxon>
        <taxon>Actinomycetota</taxon>
        <taxon>Actinomycetes</taxon>
        <taxon>Micrococcales</taxon>
        <taxon>Micrococcaceae</taxon>
        <taxon>Paeniglutamicibacter</taxon>
    </lineage>
</organism>
<proteinExistence type="inferred from homology"/>
<feature type="domain" description="Gfo/Idh/MocA-like oxidoreductase N-terminal" evidence="4">
    <location>
        <begin position="23"/>
        <end position="135"/>
    </location>
</feature>
<evidence type="ECO:0000256" key="3">
    <source>
        <dbReference type="ARBA" id="ARBA00023027"/>
    </source>
</evidence>
<dbReference type="GO" id="GO:0016491">
    <property type="term" value="F:oxidoreductase activity"/>
    <property type="evidence" value="ECO:0007669"/>
    <property type="project" value="UniProtKB-KW"/>
</dbReference>
<keyword evidence="7" id="KW-1185">Reference proteome</keyword>
<dbReference type="InterPro" id="IPR036291">
    <property type="entry name" value="NAD(P)-bd_dom_sf"/>
</dbReference>
<dbReference type="Gene3D" id="3.40.50.720">
    <property type="entry name" value="NAD(P)-binding Rossmann-like Domain"/>
    <property type="match status" value="1"/>
</dbReference>
<dbReference type="InterPro" id="IPR050984">
    <property type="entry name" value="Gfo/Idh/MocA_domain"/>
</dbReference>
<evidence type="ECO:0000256" key="1">
    <source>
        <dbReference type="ARBA" id="ARBA00010928"/>
    </source>
</evidence>
<dbReference type="SUPFAM" id="SSF55347">
    <property type="entry name" value="Glyceraldehyde-3-phosphate dehydrogenase-like, C-terminal domain"/>
    <property type="match status" value="1"/>
</dbReference>
<keyword evidence="3" id="KW-0520">NAD</keyword>
<dbReference type="InterPro" id="IPR055170">
    <property type="entry name" value="GFO_IDH_MocA-like_dom"/>
</dbReference>
<evidence type="ECO:0000256" key="2">
    <source>
        <dbReference type="ARBA" id="ARBA00023002"/>
    </source>
</evidence>
<dbReference type="PANTHER" id="PTHR22604:SF105">
    <property type="entry name" value="TRANS-1,2-DIHYDROBENZENE-1,2-DIOL DEHYDROGENASE"/>
    <property type="match status" value="1"/>
</dbReference>
<dbReference type="RefSeq" id="WP_183510715.1">
    <property type="nucleotide sequence ID" value="NZ_BAABGK010000099.1"/>
</dbReference>
<dbReference type="PANTHER" id="PTHR22604">
    <property type="entry name" value="OXIDOREDUCTASES"/>
    <property type="match status" value="1"/>
</dbReference>
<evidence type="ECO:0000313" key="7">
    <source>
        <dbReference type="Proteomes" id="UP000523000"/>
    </source>
</evidence>
<protein>
    <submittedName>
        <fullName evidence="6">Putative dehydrogenase</fullName>
    </submittedName>
</protein>
<accession>A0A839QGJ4</accession>
<evidence type="ECO:0000259" key="4">
    <source>
        <dbReference type="Pfam" id="PF01408"/>
    </source>
</evidence>
<evidence type="ECO:0000259" key="5">
    <source>
        <dbReference type="Pfam" id="PF22725"/>
    </source>
</evidence>
<dbReference type="SUPFAM" id="SSF51735">
    <property type="entry name" value="NAD(P)-binding Rossmann-fold domains"/>
    <property type="match status" value="1"/>
</dbReference>
<comment type="caution">
    <text evidence="6">The sequence shown here is derived from an EMBL/GenBank/DDBJ whole genome shotgun (WGS) entry which is preliminary data.</text>
</comment>
<dbReference type="Pfam" id="PF22725">
    <property type="entry name" value="GFO_IDH_MocA_C3"/>
    <property type="match status" value="1"/>
</dbReference>
<name>A0A839QGJ4_9MICC</name>